<dbReference type="InterPro" id="IPR001360">
    <property type="entry name" value="Glyco_hydro_1"/>
</dbReference>
<dbReference type="EMBL" id="FWEY01000003">
    <property type="protein sequence ID" value="SLM51882.1"/>
    <property type="molecule type" value="Genomic_DNA"/>
</dbReference>
<organism evidence="6 7">
    <name type="scientific">Trichococcus pasteurii</name>
    <dbReference type="NCBI Taxonomy" id="43064"/>
    <lineage>
        <taxon>Bacteria</taxon>
        <taxon>Bacillati</taxon>
        <taxon>Bacillota</taxon>
        <taxon>Bacilli</taxon>
        <taxon>Lactobacillales</taxon>
        <taxon>Carnobacteriaceae</taxon>
        <taxon>Trichococcus</taxon>
    </lineage>
</organism>
<name>A0A1W1IFU7_9LACT</name>
<evidence type="ECO:0000256" key="4">
    <source>
        <dbReference type="PROSITE-ProRule" id="PRU10055"/>
    </source>
</evidence>
<evidence type="ECO:0000313" key="7">
    <source>
        <dbReference type="Proteomes" id="UP000195985"/>
    </source>
</evidence>
<comment type="similarity">
    <text evidence="1 5">Belongs to the glycosyl hydrolase 1 family.</text>
</comment>
<dbReference type="SUPFAM" id="SSF51445">
    <property type="entry name" value="(Trans)glycosidases"/>
    <property type="match status" value="1"/>
</dbReference>
<dbReference type="PROSITE" id="PS00572">
    <property type="entry name" value="GLYCOSYL_HYDROL_F1_1"/>
    <property type="match status" value="1"/>
</dbReference>
<gene>
    <name evidence="6" type="ORF">TPAS_1562</name>
</gene>
<keyword evidence="2" id="KW-0378">Hydrolase</keyword>
<evidence type="ECO:0000256" key="2">
    <source>
        <dbReference type="ARBA" id="ARBA00022801"/>
    </source>
</evidence>
<evidence type="ECO:0000256" key="1">
    <source>
        <dbReference type="ARBA" id="ARBA00010838"/>
    </source>
</evidence>
<dbReference type="InterPro" id="IPR018120">
    <property type="entry name" value="Glyco_hydro_1_AS"/>
</dbReference>
<dbReference type="RefSeq" id="WP_086942681.1">
    <property type="nucleotide sequence ID" value="NZ_FONM01000006.1"/>
</dbReference>
<evidence type="ECO:0000256" key="5">
    <source>
        <dbReference type="RuleBase" id="RU003690"/>
    </source>
</evidence>
<protein>
    <recommendedName>
        <fullName evidence="8">6-phospho-beta-glucosidase</fullName>
    </recommendedName>
</protein>
<dbReference type="PANTHER" id="PTHR10353:SF122">
    <property type="entry name" value="6-PHOSPHO-BETA-GLUCOSIDASE ASCB-RELATED"/>
    <property type="match status" value="1"/>
</dbReference>
<evidence type="ECO:0000313" key="6">
    <source>
        <dbReference type="EMBL" id="SLM51882.1"/>
    </source>
</evidence>
<dbReference type="GO" id="GO:0005829">
    <property type="term" value="C:cytosol"/>
    <property type="evidence" value="ECO:0007669"/>
    <property type="project" value="TreeGrafter"/>
</dbReference>
<dbReference type="Pfam" id="PF00232">
    <property type="entry name" value="Glyco_hydro_1"/>
    <property type="match status" value="1"/>
</dbReference>
<dbReference type="OrthoDB" id="1688691at2"/>
<dbReference type="NCBIfam" id="NF007356">
    <property type="entry name" value="PRK09852.1"/>
    <property type="match status" value="1"/>
</dbReference>
<dbReference type="InterPro" id="IPR017853">
    <property type="entry name" value="GH"/>
</dbReference>
<dbReference type="FunFam" id="3.20.20.80:FF:000004">
    <property type="entry name" value="Beta-glucosidase 6-phospho-beta-glucosidase"/>
    <property type="match status" value="1"/>
</dbReference>
<dbReference type="GO" id="GO:0016052">
    <property type="term" value="P:carbohydrate catabolic process"/>
    <property type="evidence" value="ECO:0007669"/>
    <property type="project" value="TreeGrafter"/>
</dbReference>
<accession>A0A1W1IFU7</accession>
<keyword evidence="3" id="KW-0326">Glycosidase</keyword>
<feature type="active site" description="Nucleophile" evidence="4">
    <location>
        <position position="372"/>
    </location>
</feature>
<dbReference type="PRINTS" id="PR00131">
    <property type="entry name" value="GLHYDRLASE1"/>
</dbReference>
<dbReference type="GO" id="GO:0008422">
    <property type="term" value="F:beta-glucosidase activity"/>
    <property type="evidence" value="ECO:0007669"/>
    <property type="project" value="TreeGrafter"/>
</dbReference>
<dbReference type="Gene3D" id="3.20.20.80">
    <property type="entry name" value="Glycosidases"/>
    <property type="match status" value="1"/>
</dbReference>
<dbReference type="AlphaFoldDB" id="A0A1W1IFU7"/>
<evidence type="ECO:0008006" key="8">
    <source>
        <dbReference type="Google" id="ProtNLM"/>
    </source>
</evidence>
<dbReference type="Proteomes" id="UP000195985">
    <property type="component" value="Unassembled WGS sequence"/>
</dbReference>
<evidence type="ECO:0000256" key="3">
    <source>
        <dbReference type="ARBA" id="ARBA00023295"/>
    </source>
</evidence>
<keyword evidence="7" id="KW-1185">Reference proteome</keyword>
<sequence length="474" mass="54309">MKFPENFLWGGATSAVQCEGGYDKGGRGLANVDLVPVGQDRYAVGSGDLHANDFDPQAFYPTKSAIDLYHNYEEDIALLGEMGFKVYRFSISWTRIFPNGDEKEPNQEGLQFYKNIIKECGKYGIEPLVTISHFECPMGLVEKFGGWRDRRMVEEYAKYAKTLFEEFQGSVKYWITFNEINMVLHLPFVAAGIRFDEGENRNQVMITAVHHQLVASALATKLAHEIDPDNQIGCMMAAGPHYPETCKPRDYWKAMEDDRENYMFIDVQSWGYYPQYALNWVAKRNAEIPFIDGDRELLRNHPVDFVSFSYYSSHVSTSEENRTDVTPGNVFQSIVNPHLKSSEWGWQIDPLGLRITLNLLSDRYRKPLFIVENGLGAKDRVEDNGKIQDDYRINYLQEHILAMRDAVSEDGIDLIGYTTWGCIDLVSNTSGEMEKRYGFVYVDLDNEGAGTRKRLKKDSFEWYKKVIASNGECL</sequence>
<dbReference type="STRING" id="43064.SAMN04488086_10637"/>
<dbReference type="NCBIfam" id="NF007158">
    <property type="entry name" value="PRK09593.1"/>
    <property type="match status" value="1"/>
</dbReference>
<reference evidence="7" key="1">
    <citation type="submission" date="2016-04" db="EMBL/GenBank/DDBJ databases">
        <authorList>
            <person name="Strepis N."/>
        </authorList>
    </citation>
    <scope>NUCLEOTIDE SEQUENCE [LARGE SCALE GENOMIC DNA]</scope>
</reference>
<proteinExistence type="inferred from homology"/>
<dbReference type="PANTHER" id="PTHR10353">
    <property type="entry name" value="GLYCOSYL HYDROLASE"/>
    <property type="match status" value="1"/>
</dbReference>